<accession>A0ABT1CSB0</accession>
<sequence length="438" mass="45322">MTESADTDGTVRTYDRVFHPKILTTLRAYDGRTFLSDLGAGLTVAMVALPLAMAIAIASGANPGVGLVTAIVAGLTISALGGSRVQIGGPTGAFIVVVYAVIADHGYDGLVIATFMAGIILLIAGFLRAGSLIRHIPEPVINGFTIGIAVIIASSQVADFFGLGVEGKMPADFLPKLAVLWEASGSVSVPSAIVALATLVMIVLFRRAAPKLPGLVVAVGLTSAAVAMFELDVDTIASRFGAIAPHLPFPSLPELSFDRIVELLPSAIIIAFLAGVESLLSALVADRMAGTAHRSNTEVVAQGAANCVSALFGGLPATGAIARTATNIRAGAKTPVAGIMHSLFLLAFMMFAAPLAGLLALPALAAVLVLTAWNMAEPQHFMSRIRTRRSDQLLLVMTLLLTVLADLTVAIGAGVAVGLMLRLRRRGAPEPDWQAPDR</sequence>
<keyword evidence="8" id="KW-1185">Reference proteome</keyword>
<evidence type="ECO:0000256" key="4">
    <source>
        <dbReference type="ARBA" id="ARBA00023136"/>
    </source>
</evidence>
<feature type="transmembrane region" description="Helical" evidence="5">
    <location>
        <begin position="139"/>
        <end position="158"/>
    </location>
</feature>
<feature type="transmembrane region" description="Helical" evidence="5">
    <location>
        <begin position="109"/>
        <end position="127"/>
    </location>
</feature>
<proteinExistence type="predicted"/>
<gene>
    <name evidence="7" type="ORF">GTW23_12920</name>
</gene>
<feature type="transmembrane region" description="Helical" evidence="5">
    <location>
        <begin position="34"/>
        <end position="58"/>
    </location>
</feature>
<feature type="transmembrane region" description="Helical" evidence="5">
    <location>
        <begin position="64"/>
        <end position="80"/>
    </location>
</feature>
<feature type="transmembrane region" description="Helical" evidence="5">
    <location>
        <begin position="212"/>
        <end position="229"/>
    </location>
</feature>
<dbReference type="EMBL" id="JAAAML010000002">
    <property type="protein sequence ID" value="MCO6409079.1"/>
    <property type="molecule type" value="Genomic_DNA"/>
</dbReference>
<dbReference type="RefSeq" id="WP_252916069.1">
    <property type="nucleotide sequence ID" value="NZ_JAAAML010000002.1"/>
</dbReference>
<feature type="transmembrane region" description="Helical" evidence="5">
    <location>
        <begin position="343"/>
        <end position="373"/>
    </location>
</feature>
<dbReference type="InterPro" id="IPR011547">
    <property type="entry name" value="SLC26A/SulP_dom"/>
</dbReference>
<keyword evidence="2 5" id="KW-0812">Transmembrane</keyword>
<protein>
    <submittedName>
        <fullName evidence="7">SulP family inorganic anion transporter</fullName>
    </submittedName>
</protein>
<comment type="caution">
    <text evidence="7">The sequence shown here is derived from an EMBL/GenBank/DDBJ whole genome shotgun (WGS) entry which is preliminary data.</text>
</comment>
<evidence type="ECO:0000256" key="5">
    <source>
        <dbReference type="SAM" id="Phobius"/>
    </source>
</evidence>
<feature type="transmembrane region" description="Helical" evidence="5">
    <location>
        <begin position="178"/>
        <end position="205"/>
    </location>
</feature>
<evidence type="ECO:0000313" key="7">
    <source>
        <dbReference type="EMBL" id="MCO6409079.1"/>
    </source>
</evidence>
<evidence type="ECO:0000256" key="2">
    <source>
        <dbReference type="ARBA" id="ARBA00022692"/>
    </source>
</evidence>
<keyword evidence="4 5" id="KW-0472">Membrane</keyword>
<evidence type="ECO:0000256" key="1">
    <source>
        <dbReference type="ARBA" id="ARBA00004141"/>
    </source>
</evidence>
<dbReference type="InterPro" id="IPR001902">
    <property type="entry name" value="SLC26A/SulP_fam"/>
</dbReference>
<keyword evidence="3 5" id="KW-1133">Transmembrane helix</keyword>
<evidence type="ECO:0000259" key="6">
    <source>
        <dbReference type="Pfam" id="PF00916"/>
    </source>
</evidence>
<feature type="domain" description="SLC26A/SulP transporter" evidence="6">
    <location>
        <begin position="34"/>
        <end position="398"/>
    </location>
</feature>
<feature type="transmembrane region" description="Helical" evidence="5">
    <location>
        <begin position="263"/>
        <end position="285"/>
    </location>
</feature>
<reference evidence="7 8" key="1">
    <citation type="submission" date="2020-01" db="EMBL/GenBank/DDBJ databases">
        <title>Genomes of bacteria type strains.</title>
        <authorList>
            <person name="Chen J."/>
            <person name="Zhu S."/>
            <person name="Yang J."/>
        </authorList>
    </citation>
    <scope>NUCLEOTIDE SEQUENCE [LARGE SCALE GENOMIC DNA]</scope>
    <source>
        <strain evidence="7 8">DSM 16655</strain>
    </source>
</reference>
<organism evidence="7 8">
    <name type="scientific">Hoeflea alexandrii</name>
    <dbReference type="NCBI Taxonomy" id="288436"/>
    <lineage>
        <taxon>Bacteria</taxon>
        <taxon>Pseudomonadati</taxon>
        <taxon>Pseudomonadota</taxon>
        <taxon>Alphaproteobacteria</taxon>
        <taxon>Hyphomicrobiales</taxon>
        <taxon>Rhizobiaceae</taxon>
        <taxon>Hoeflea</taxon>
    </lineage>
</organism>
<dbReference type="PANTHER" id="PTHR11814">
    <property type="entry name" value="SULFATE TRANSPORTER"/>
    <property type="match status" value="1"/>
</dbReference>
<feature type="transmembrane region" description="Helical" evidence="5">
    <location>
        <begin position="393"/>
        <end position="421"/>
    </location>
</feature>
<comment type="subcellular location">
    <subcellularLocation>
        <location evidence="1">Membrane</location>
        <topology evidence="1">Multi-pass membrane protein</topology>
    </subcellularLocation>
</comment>
<dbReference type="Pfam" id="PF00916">
    <property type="entry name" value="Sulfate_transp"/>
    <property type="match status" value="1"/>
</dbReference>
<dbReference type="Proteomes" id="UP001320715">
    <property type="component" value="Unassembled WGS sequence"/>
</dbReference>
<evidence type="ECO:0000256" key="3">
    <source>
        <dbReference type="ARBA" id="ARBA00022989"/>
    </source>
</evidence>
<evidence type="ECO:0000313" key="8">
    <source>
        <dbReference type="Proteomes" id="UP001320715"/>
    </source>
</evidence>
<name>A0ABT1CSB0_9HYPH</name>